<reference evidence="7 8" key="1">
    <citation type="submission" date="2015-01" db="EMBL/GenBank/DDBJ databases">
        <title>The Genome Sequence of Exophiala oligosperma CBS72588.</title>
        <authorList>
            <consortium name="The Broad Institute Genomics Platform"/>
            <person name="Cuomo C."/>
            <person name="de Hoog S."/>
            <person name="Gorbushina A."/>
            <person name="Stielow B."/>
            <person name="Teixiera M."/>
            <person name="Abouelleil A."/>
            <person name="Chapman S.B."/>
            <person name="Priest M."/>
            <person name="Young S.K."/>
            <person name="Wortman J."/>
            <person name="Nusbaum C."/>
            <person name="Birren B."/>
        </authorList>
    </citation>
    <scope>NUCLEOTIDE SEQUENCE [LARGE SCALE GENOMIC DNA]</scope>
    <source>
        <strain evidence="7 8">CBS 72588</strain>
    </source>
</reference>
<evidence type="ECO:0000256" key="6">
    <source>
        <dbReference type="SAM" id="Phobius"/>
    </source>
</evidence>
<evidence type="ECO:0000256" key="4">
    <source>
        <dbReference type="ARBA" id="ARBA00022989"/>
    </source>
</evidence>
<evidence type="ECO:0000256" key="1">
    <source>
        <dbReference type="ARBA" id="ARBA00004141"/>
    </source>
</evidence>
<keyword evidence="2" id="KW-0813">Transport</keyword>
<keyword evidence="5 6" id="KW-0472">Membrane</keyword>
<dbReference type="SUPFAM" id="SSF103473">
    <property type="entry name" value="MFS general substrate transporter"/>
    <property type="match status" value="1"/>
</dbReference>
<dbReference type="VEuPathDB" id="FungiDB:PV06_10886"/>
<organism evidence="7 8">
    <name type="scientific">Exophiala oligosperma</name>
    <dbReference type="NCBI Taxonomy" id="215243"/>
    <lineage>
        <taxon>Eukaryota</taxon>
        <taxon>Fungi</taxon>
        <taxon>Dikarya</taxon>
        <taxon>Ascomycota</taxon>
        <taxon>Pezizomycotina</taxon>
        <taxon>Eurotiomycetes</taxon>
        <taxon>Chaetothyriomycetidae</taxon>
        <taxon>Chaetothyriales</taxon>
        <taxon>Herpotrichiellaceae</taxon>
        <taxon>Exophiala</taxon>
    </lineage>
</organism>
<name>A0A0D2D134_9EURO</name>
<protein>
    <recommendedName>
        <fullName evidence="9">Major facilitator superfamily (MFS) profile domain-containing protein</fullName>
    </recommendedName>
</protein>
<dbReference type="EMBL" id="KN847347">
    <property type="protein sequence ID" value="KIW36988.1"/>
    <property type="molecule type" value="Genomic_DNA"/>
</dbReference>
<keyword evidence="3 6" id="KW-0812">Transmembrane</keyword>
<sequence length="123" mass="13369">MLGPEEKTVDLGPGTGEVVSVDQHSSLIKSYMRKCDWRLIPALSLTYLFNSLDRSNLGNAKTDGLAKDIGLTGNQYNLILSLYYVPFVLFGPVGAFATKRATAKYSLSIMMICFGSPRSALGL</sequence>
<dbReference type="HOGENOM" id="CLU_2015288_0_0_1"/>
<comment type="subcellular location">
    <subcellularLocation>
        <location evidence="1">Membrane</location>
        <topology evidence="1">Multi-pass membrane protein</topology>
    </subcellularLocation>
</comment>
<evidence type="ECO:0000313" key="7">
    <source>
        <dbReference type="EMBL" id="KIW36988.1"/>
    </source>
</evidence>
<dbReference type="InterPro" id="IPR036259">
    <property type="entry name" value="MFS_trans_sf"/>
</dbReference>
<evidence type="ECO:0000256" key="2">
    <source>
        <dbReference type="ARBA" id="ARBA00022448"/>
    </source>
</evidence>
<keyword evidence="8" id="KW-1185">Reference proteome</keyword>
<dbReference type="PANTHER" id="PTHR43791:SF50">
    <property type="entry name" value="TRANSPORTER, PUTATIVE (AFU_ORTHOLOGUE AFUA_2G00840)-RELATED"/>
    <property type="match status" value="1"/>
</dbReference>
<gene>
    <name evidence="7" type="ORF">PV06_10886</name>
</gene>
<evidence type="ECO:0000256" key="5">
    <source>
        <dbReference type="ARBA" id="ARBA00023136"/>
    </source>
</evidence>
<dbReference type="GeneID" id="27362960"/>
<evidence type="ECO:0000313" key="8">
    <source>
        <dbReference type="Proteomes" id="UP000053342"/>
    </source>
</evidence>
<dbReference type="GO" id="GO:0016020">
    <property type="term" value="C:membrane"/>
    <property type="evidence" value="ECO:0007669"/>
    <property type="project" value="UniProtKB-SubCell"/>
</dbReference>
<keyword evidence="4 6" id="KW-1133">Transmembrane helix</keyword>
<dbReference type="RefSeq" id="XP_016257204.1">
    <property type="nucleotide sequence ID" value="XM_016412479.1"/>
</dbReference>
<dbReference type="PANTHER" id="PTHR43791">
    <property type="entry name" value="PERMEASE-RELATED"/>
    <property type="match status" value="1"/>
</dbReference>
<proteinExistence type="predicted"/>
<dbReference type="Gene3D" id="1.20.1250.20">
    <property type="entry name" value="MFS general substrate transporter like domains"/>
    <property type="match status" value="1"/>
</dbReference>
<dbReference type="GO" id="GO:0022857">
    <property type="term" value="F:transmembrane transporter activity"/>
    <property type="evidence" value="ECO:0007669"/>
    <property type="project" value="TreeGrafter"/>
</dbReference>
<accession>A0A0D2D134</accession>
<evidence type="ECO:0000256" key="3">
    <source>
        <dbReference type="ARBA" id="ARBA00022692"/>
    </source>
</evidence>
<dbReference type="Proteomes" id="UP000053342">
    <property type="component" value="Unassembled WGS sequence"/>
</dbReference>
<evidence type="ECO:0008006" key="9">
    <source>
        <dbReference type="Google" id="ProtNLM"/>
    </source>
</evidence>
<feature type="transmembrane region" description="Helical" evidence="6">
    <location>
        <begin position="78"/>
        <end position="97"/>
    </location>
</feature>
<dbReference type="OrthoDB" id="4160033at2759"/>
<dbReference type="AlphaFoldDB" id="A0A0D2D134"/>